<dbReference type="AlphaFoldDB" id="A0A2K0TMI9"/>
<dbReference type="OrthoDB" id="408631at2759"/>
<comment type="similarity">
    <text evidence="1 3">Belongs to the type-B carboxylesterase/lipase family.</text>
</comment>
<feature type="signal peptide" evidence="3">
    <location>
        <begin position="1"/>
        <end position="17"/>
    </location>
</feature>
<proteinExistence type="inferred from homology"/>
<dbReference type="EMBL" id="MTYH01000014">
    <property type="protein sequence ID" value="PNP46745.1"/>
    <property type="molecule type" value="Genomic_DNA"/>
</dbReference>
<dbReference type="SUPFAM" id="SSF53474">
    <property type="entry name" value="alpha/beta-Hydrolases"/>
    <property type="match status" value="1"/>
</dbReference>
<keyword evidence="2 3" id="KW-0378">Hydrolase</keyword>
<protein>
    <recommendedName>
        <fullName evidence="3">Carboxylic ester hydrolase</fullName>
        <ecNumber evidence="3">3.1.1.-</ecNumber>
    </recommendedName>
</protein>
<dbReference type="EC" id="3.1.1.-" evidence="3"/>
<dbReference type="InterPro" id="IPR019826">
    <property type="entry name" value="Carboxylesterase_B_AS"/>
</dbReference>
<accession>A0A2K0TMI9</accession>
<name>A0A2K0TMI9_9HYPO</name>
<reference evidence="5 6" key="1">
    <citation type="submission" date="2017-02" db="EMBL/GenBank/DDBJ databases">
        <title>Genomes of Trichoderma spp. with biocontrol activity.</title>
        <authorList>
            <person name="Gardiner D."/>
            <person name="Kazan K."/>
            <person name="Vos C."/>
            <person name="Harvey P."/>
        </authorList>
    </citation>
    <scope>NUCLEOTIDE SEQUENCE [LARGE SCALE GENOMIC DNA]</scope>
    <source>
        <strain evidence="5 6">A5MH</strain>
    </source>
</reference>
<evidence type="ECO:0000256" key="1">
    <source>
        <dbReference type="ARBA" id="ARBA00005964"/>
    </source>
</evidence>
<dbReference type="InterPro" id="IPR050309">
    <property type="entry name" value="Type-B_Carboxylest/Lipase"/>
</dbReference>
<organism evidence="5 6">
    <name type="scientific">Trichoderma gamsii</name>
    <dbReference type="NCBI Taxonomy" id="398673"/>
    <lineage>
        <taxon>Eukaryota</taxon>
        <taxon>Fungi</taxon>
        <taxon>Dikarya</taxon>
        <taxon>Ascomycota</taxon>
        <taxon>Pezizomycotina</taxon>
        <taxon>Sordariomycetes</taxon>
        <taxon>Hypocreomycetidae</taxon>
        <taxon>Hypocreales</taxon>
        <taxon>Hypocreaceae</taxon>
        <taxon>Trichoderma</taxon>
    </lineage>
</organism>
<gene>
    <name evidence="5" type="ORF">TGAMA5MH_01696</name>
</gene>
<dbReference type="Pfam" id="PF00135">
    <property type="entry name" value="COesterase"/>
    <property type="match status" value="1"/>
</dbReference>
<evidence type="ECO:0000256" key="2">
    <source>
        <dbReference type="ARBA" id="ARBA00022801"/>
    </source>
</evidence>
<dbReference type="PANTHER" id="PTHR11559">
    <property type="entry name" value="CARBOXYLESTERASE"/>
    <property type="match status" value="1"/>
</dbReference>
<evidence type="ECO:0000313" key="5">
    <source>
        <dbReference type="EMBL" id="PNP46745.1"/>
    </source>
</evidence>
<dbReference type="InterPro" id="IPR002018">
    <property type="entry name" value="CarbesteraseB"/>
</dbReference>
<dbReference type="Proteomes" id="UP000236546">
    <property type="component" value="Unassembled WGS sequence"/>
</dbReference>
<dbReference type="PROSITE" id="PS00122">
    <property type="entry name" value="CARBOXYLESTERASE_B_1"/>
    <property type="match status" value="1"/>
</dbReference>
<evidence type="ECO:0000256" key="3">
    <source>
        <dbReference type="RuleBase" id="RU361235"/>
    </source>
</evidence>
<dbReference type="InterPro" id="IPR029058">
    <property type="entry name" value="AB_hydrolase_fold"/>
</dbReference>
<dbReference type="Gene3D" id="3.40.50.1820">
    <property type="entry name" value="alpha/beta hydrolase"/>
    <property type="match status" value="1"/>
</dbReference>
<sequence length="566" mass="61563">MYAIAAAVAAAIGAFFAQWPASGPPRVSIENGTVIGLSTDGVDSFLGIPYAQPPIGSLRLRPPQALTSKFGTIQATSIPKACPPLKVRGDPNMLAQLPEQLAVMMGNYFNEPTHVGEDCLTLNIQRPASTAAGAKLPVLVWIYGGGFEQGSTQRYDFARLVNTSVSMNHPTIVVQMNWRVSAFGFLGGKELQKDGSTNLGLRDQRFALNWIAENIEAFGGDPSRVTIWGESGGSMSVFDHMLINGGDHSYKGKPLFRGAILNSGAAGPALPVNAPVAQKVYDTIIETAGCASSKNTLACLRGLPYEAFLNASNVTPNMFNQDGIAVAFSPRPDPTDDFFPLSPDEVIKAKQPKIASVPLLAGTMEDEGTLFALALYRAQTKDALVDVIHGIAPNAPRSVFEKLFSFYPDEPKHGSPYNTGDANELYPGYKRNAAITGDICFAFQHRAVLEAISDLVPSWSYMSSYGRQTPLIGTFHEADVALFATGFPEPIYLAMAQYLISFVHHLNPNVISMIDGGSRPLPNWPNYQKETKDMMQFTDHGLEIGQDNFRQEAFDYFNSKLHQLRW</sequence>
<evidence type="ECO:0000313" key="6">
    <source>
        <dbReference type="Proteomes" id="UP000236546"/>
    </source>
</evidence>
<evidence type="ECO:0000259" key="4">
    <source>
        <dbReference type="Pfam" id="PF00135"/>
    </source>
</evidence>
<feature type="chain" id="PRO_5014208591" description="Carboxylic ester hydrolase" evidence="3">
    <location>
        <begin position="18"/>
        <end position="566"/>
    </location>
</feature>
<feature type="domain" description="Carboxylesterase type B" evidence="4">
    <location>
        <begin position="25"/>
        <end position="542"/>
    </location>
</feature>
<dbReference type="GO" id="GO:0016787">
    <property type="term" value="F:hydrolase activity"/>
    <property type="evidence" value="ECO:0007669"/>
    <property type="project" value="UniProtKB-KW"/>
</dbReference>
<keyword evidence="3" id="KW-0732">Signal</keyword>
<comment type="caution">
    <text evidence="5">The sequence shown here is derived from an EMBL/GenBank/DDBJ whole genome shotgun (WGS) entry which is preliminary data.</text>
</comment>